<proteinExistence type="predicted"/>
<dbReference type="InterPro" id="IPR036271">
    <property type="entry name" value="Tet_transcr_reg_TetR-rel_C_sf"/>
</dbReference>
<dbReference type="EMBL" id="AM902716">
    <property type="protein sequence ID" value="CAP41702.1"/>
    <property type="molecule type" value="Genomic_DNA"/>
</dbReference>
<dbReference type="PRINTS" id="PR00455">
    <property type="entry name" value="HTHTETR"/>
</dbReference>
<reference evidence="7 8" key="1">
    <citation type="journal article" date="2008" name="BMC Genomics">
        <title>The missing link: Bordetella petrii is endowed with both the metabolic versatility of environmental bacteria and virulence traits of pathogenic Bordetellae.</title>
        <authorList>
            <person name="Gross R."/>
            <person name="Guzman C.A."/>
            <person name="Sebaihia M."/>
            <person name="Martins Dos Santos V.A."/>
            <person name="Pieper D.H."/>
            <person name="Koebnik R."/>
            <person name="Lechner M."/>
            <person name="Bartels D."/>
            <person name="Buhrmester J."/>
            <person name="Choudhuri J.V."/>
            <person name="Ebensen T."/>
            <person name="Gaigalat L."/>
            <person name="Herrmann S."/>
            <person name="Khachane A.N."/>
            <person name="Larisch C."/>
            <person name="Link S."/>
            <person name="Linke B."/>
            <person name="Meyer F."/>
            <person name="Mormann S."/>
            <person name="Nakunst D."/>
            <person name="Rueckert C."/>
            <person name="Schneiker-Bekel S."/>
            <person name="Schulze K."/>
            <person name="Vorhoelter F.J."/>
            <person name="Yevsa T."/>
            <person name="Engle J.T."/>
            <person name="Goldman W.E."/>
            <person name="Puehler A."/>
            <person name="Goebel U.B."/>
            <person name="Goesmann A."/>
            <person name="Bloecker H."/>
            <person name="Kaiser O."/>
            <person name="Martinez-Arias R."/>
        </authorList>
    </citation>
    <scope>NUCLEOTIDE SEQUENCE [LARGE SCALE GENOMIC DNA]</scope>
    <source>
        <strain evidence="8">ATCC BAA-461 / DSM 12804 / CCUG 43448 / CIP 107267 / Se-1111R</strain>
    </source>
</reference>
<evidence type="ECO:0000256" key="1">
    <source>
        <dbReference type="ARBA" id="ARBA00023015"/>
    </source>
</evidence>
<dbReference type="PANTHER" id="PTHR30055">
    <property type="entry name" value="HTH-TYPE TRANSCRIPTIONAL REGULATOR RUTR"/>
    <property type="match status" value="1"/>
</dbReference>
<organism evidence="7 8">
    <name type="scientific">Bordetella petrii (strain ATCC BAA-461 / DSM 12804 / CCUG 43448 / CIP 107267 / Se-1111R)</name>
    <dbReference type="NCBI Taxonomy" id="340100"/>
    <lineage>
        <taxon>Bacteria</taxon>
        <taxon>Pseudomonadati</taxon>
        <taxon>Pseudomonadota</taxon>
        <taxon>Betaproteobacteria</taxon>
        <taxon>Burkholderiales</taxon>
        <taxon>Alcaligenaceae</taxon>
        <taxon>Bordetella</taxon>
    </lineage>
</organism>
<protein>
    <submittedName>
        <fullName evidence="7">Transcriptional regulator, TetR-family</fullName>
    </submittedName>
</protein>
<accession>A9IE82</accession>
<dbReference type="FunFam" id="1.10.10.60:FF:000141">
    <property type="entry name" value="TetR family transcriptional regulator"/>
    <property type="match status" value="1"/>
</dbReference>
<dbReference type="InterPro" id="IPR009057">
    <property type="entry name" value="Homeodomain-like_sf"/>
</dbReference>
<evidence type="ECO:0000256" key="2">
    <source>
        <dbReference type="ARBA" id="ARBA00023125"/>
    </source>
</evidence>
<dbReference type="PANTHER" id="PTHR30055:SF234">
    <property type="entry name" value="HTH-TYPE TRANSCRIPTIONAL REGULATOR BETI"/>
    <property type="match status" value="1"/>
</dbReference>
<sequence>MEHNKTVSFCKYQSAISEPLMPAVVSAPGDKARTGRPSVFSEEERCKRILEAAERVFARVGYGAATMEEMAREAGMSKRTLYAFYADKRELFTAVIGDVEGFSGKRPHVPAAAGRDALIVELHDRLLEMARFVLSERQIRITRLIISEAENHPELAVDFWSRIVVRVQAYLVDGLKELQRADETLREYDANRLASTIFGAILSDLHLRTLFGQQESDEFGSLADRVADALALIGIELPSRQKQAANGPMRKSSGSGGRRRQRNS</sequence>
<dbReference type="KEGG" id="bpt:Bpet1367"/>
<dbReference type="InterPro" id="IPR039536">
    <property type="entry name" value="TetR_C_Proteobacteria"/>
</dbReference>
<dbReference type="AlphaFoldDB" id="A9IE82"/>
<evidence type="ECO:0000259" key="6">
    <source>
        <dbReference type="PROSITE" id="PS50977"/>
    </source>
</evidence>
<keyword evidence="2 4" id="KW-0238">DNA-binding</keyword>
<dbReference type="GO" id="GO:0000976">
    <property type="term" value="F:transcription cis-regulatory region binding"/>
    <property type="evidence" value="ECO:0007669"/>
    <property type="project" value="TreeGrafter"/>
</dbReference>
<evidence type="ECO:0000313" key="8">
    <source>
        <dbReference type="Proteomes" id="UP000001225"/>
    </source>
</evidence>
<evidence type="ECO:0000256" key="5">
    <source>
        <dbReference type="SAM" id="MobiDB-lite"/>
    </source>
</evidence>
<evidence type="ECO:0000256" key="4">
    <source>
        <dbReference type="PROSITE-ProRule" id="PRU00335"/>
    </source>
</evidence>
<dbReference type="STRING" id="94624.Bpet1367"/>
<dbReference type="InterPro" id="IPR050109">
    <property type="entry name" value="HTH-type_TetR-like_transc_reg"/>
</dbReference>
<name>A9IE82_BORPD</name>
<dbReference type="SUPFAM" id="SSF46689">
    <property type="entry name" value="Homeodomain-like"/>
    <property type="match status" value="1"/>
</dbReference>
<gene>
    <name evidence="7" type="ordered locus">Bpet1367</name>
</gene>
<dbReference type="Pfam" id="PF14246">
    <property type="entry name" value="TetR_C_7"/>
    <property type="match status" value="1"/>
</dbReference>
<dbReference type="InterPro" id="IPR001647">
    <property type="entry name" value="HTH_TetR"/>
</dbReference>
<keyword evidence="8" id="KW-1185">Reference proteome</keyword>
<evidence type="ECO:0000313" key="7">
    <source>
        <dbReference type="EMBL" id="CAP41702.1"/>
    </source>
</evidence>
<evidence type="ECO:0000256" key="3">
    <source>
        <dbReference type="ARBA" id="ARBA00023163"/>
    </source>
</evidence>
<feature type="domain" description="HTH tetR-type" evidence="6">
    <location>
        <begin position="43"/>
        <end position="103"/>
    </location>
</feature>
<dbReference type="PROSITE" id="PS50977">
    <property type="entry name" value="HTH_TETR_2"/>
    <property type="match status" value="1"/>
</dbReference>
<keyword evidence="3" id="KW-0804">Transcription</keyword>
<feature type="DNA-binding region" description="H-T-H motif" evidence="4">
    <location>
        <begin position="66"/>
        <end position="85"/>
    </location>
</feature>
<keyword evidence="1" id="KW-0805">Transcription regulation</keyword>
<dbReference type="Gene3D" id="1.10.357.10">
    <property type="entry name" value="Tetracycline Repressor, domain 2"/>
    <property type="match status" value="1"/>
</dbReference>
<dbReference type="Pfam" id="PF00440">
    <property type="entry name" value="TetR_N"/>
    <property type="match status" value="1"/>
</dbReference>
<dbReference type="SUPFAM" id="SSF48498">
    <property type="entry name" value="Tetracyclin repressor-like, C-terminal domain"/>
    <property type="match status" value="1"/>
</dbReference>
<feature type="region of interest" description="Disordered" evidence="5">
    <location>
        <begin position="241"/>
        <end position="264"/>
    </location>
</feature>
<dbReference type="eggNOG" id="COG1309">
    <property type="taxonomic scope" value="Bacteria"/>
</dbReference>
<dbReference type="Proteomes" id="UP000001225">
    <property type="component" value="Chromosome"/>
</dbReference>
<dbReference type="GO" id="GO:0003700">
    <property type="term" value="F:DNA-binding transcription factor activity"/>
    <property type="evidence" value="ECO:0007669"/>
    <property type="project" value="TreeGrafter"/>
</dbReference>